<reference evidence="1" key="1">
    <citation type="submission" date="2021-04" db="EMBL/GenBank/DDBJ databases">
        <authorList>
            <consortium name="Molecular Ecology Group"/>
        </authorList>
    </citation>
    <scope>NUCLEOTIDE SEQUENCE</scope>
</reference>
<protein>
    <submittedName>
        <fullName evidence="1">Uncharacterized protein</fullName>
    </submittedName>
</protein>
<dbReference type="Proteomes" id="UP000678393">
    <property type="component" value="Unassembled WGS sequence"/>
</dbReference>
<evidence type="ECO:0000313" key="1">
    <source>
        <dbReference type="EMBL" id="CAG5116610.1"/>
    </source>
</evidence>
<dbReference type="EMBL" id="CAJHNH020000277">
    <property type="protein sequence ID" value="CAG5116610.1"/>
    <property type="molecule type" value="Genomic_DNA"/>
</dbReference>
<evidence type="ECO:0000313" key="2">
    <source>
        <dbReference type="Proteomes" id="UP000678393"/>
    </source>
</evidence>
<dbReference type="AlphaFoldDB" id="A0A8S3YNV3"/>
<keyword evidence="2" id="KW-1185">Reference proteome</keyword>
<feature type="non-terminal residue" evidence="1">
    <location>
        <position position="1"/>
    </location>
</feature>
<sequence length="249" mass="28234">DTTSKQISARLLKIEDNQMRLRSEFNDFRESIEQSIKSLHTSVRRVIEMNDGLDESMRESFAFIQSNMDKTHQKLLESSDHLGKQMLDVRREIIAASQNPTQQKEAGFDKQQRKMYTHILEWELCNIDRMVTLQQSASSQSHLIGQLDYKLIGGAVCTRDGYLRVNISGMFTRMPTDSMDRKNCNFECSALLVDKSGKRADMTVGKITGDFNKGNEWVVGNVSVAEIKVNGYATDDGNVNLKFVLHVGS</sequence>
<dbReference type="OrthoDB" id="6063622at2759"/>
<accession>A0A8S3YNV3</accession>
<organism evidence="1 2">
    <name type="scientific">Candidula unifasciata</name>
    <dbReference type="NCBI Taxonomy" id="100452"/>
    <lineage>
        <taxon>Eukaryota</taxon>
        <taxon>Metazoa</taxon>
        <taxon>Spiralia</taxon>
        <taxon>Lophotrochozoa</taxon>
        <taxon>Mollusca</taxon>
        <taxon>Gastropoda</taxon>
        <taxon>Heterobranchia</taxon>
        <taxon>Euthyneura</taxon>
        <taxon>Panpulmonata</taxon>
        <taxon>Eupulmonata</taxon>
        <taxon>Stylommatophora</taxon>
        <taxon>Helicina</taxon>
        <taxon>Helicoidea</taxon>
        <taxon>Geomitridae</taxon>
        <taxon>Candidula</taxon>
    </lineage>
</organism>
<name>A0A8S3YNV3_9EUPU</name>
<gene>
    <name evidence="1" type="ORF">CUNI_LOCUS2168</name>
</gene>
<comment type="caution">
    <text evidence="1">The sequence shown here is derived from an EMBL/GenBank/DDBJ whole genome shotgun (WGS) entry which is preliminary data.</text>
</comment>
<proteinExistence type="predicted"/>